<protein>
    <submittedName>
        <fullName evidence="1">Uncharacterized protein</fullName>
    </submittedName>
</protein>
<dbReference type="KEGG" id="mala:NCTC10135_00952"/>
<proteinExistence type="predicted"/>
<dbReference type="AlphaFoldDB" id="A0A3B0P015"/>
<evidence type="ECO:0000313" key="2">
    <source>
        <dbReference type="Proteomes" id="UP000259864"/>
    </source>
</evidence>
<name>A0A3B0P015_9BACT</name>
<accession>A0A3B0P015</accession>
<dbReference type="Proteomes" id="UP000259864">
    <property type="component" value="Chromosome 1"/>
</dbReference>
<evidence type="ECO:0000313" key="1">
    <source>
        <dbReference type="EMBL" id="SYV90428.1"/>
    </source>
</evidence>
<reference evidence="2" key="1">
    <citation type="submission" date="2018-06" db="EMBL/GenBank/DDBJ databases">
        <authorList>
            <consortium name="Pathogen Informatics"/>
        </authorList>
    </citation>
    <scope>NUCLEOTIDE SEQUENCE [LARGE SCALE GENOMIC DNA]</scope>
    <source>
        <strain evidence="2">NCTC10135</strain>
    </source>
</reference>
<gene>
    <name evidence="1" type="ORF">NCTC10135_00952</name>
</gene>
<organism evidence="1 2">
    <name type="scientific">Metamycoplasma alkalescens</name>
    <dbReference type="NCBI Taxonomy" id="45363"/>
    <lineage>
        <taxon>Bacteria</taxon>
        <taxon>Bacillati</taxon>
        <taxon>Mycoplasmatota</taxon>
        <taxon>Mycoplasmoidales</taxon>
        <taxon>Metamycoplasmataceae</taxon>
        <taxon>Metamycoplasma</taxon>
    </lineage>
</organism>
<sequence length="102" mass="11337">MYYGASGSLAYNEYGQMIGIYNGVSSNVQFGDLLKNGSIAPFLQSSNIEAGENTIYAYNLIDGTNKTQFGMQKNSFRENLRVIYPNGFEDGSKETKLFDKGY</sequence>
<dbReference type="EMBL" id="LS991949">
    <property type="protein sequence ID" value="SYV90428.1"/>
    <property type="molecule type" value="Genomic_DNA"/>
</dbReference>